<evidence type="ECO:0000313" key="1">
    <source>
        <dbReference type="EMBL" id="KAF2227088.1"/>
    </source>
</evidence>
<organism evidence="1 2">
    <name type="scientific">Elsinoe ampelina</name>
    <dbReference type="NCBI Taxonomy" id="302913"/>
    <lineage>
        <taxon>Eukaryota</taxon>
        <taxon>Fungi</taxon>
        <taxon>Dikarya</taxon>
        <taxon>Ascomycota</taxon>
        <taxon>Pezizomycotina</taxon>
        <taxon>Dothideomycetes</taxon>
        <taxon>Dothideomycetidae</taxon>
        <taxon>Myriangiales</taxon>
        <taxon>Elsinoaceae</taxon>
        <taxon>Elsinoe</taxon>
    </lineage>
</organism>
<keyword evidence="2" id="KW-1185">Reference proteome</keyword>
<proteinExistence type="predicted"/>
<gene>
    <name evidence="1" type="ORF">BDZ85DRAFT_58378</name>
</gene>
<reference evidence="2" key="1">
    <citation type="journal article" date="2020" name="Stud. Mycol.">
        <title>101 Dothideomycetes genomes: A test case for predicting lifestyles and emergence of pathogens.</title>
        <authorList>
            <person name="Haridas S."/>
            <person name="Albert R."/>
            <person name="Binder M."/>
            <person name="Bloem J."/>
            <person name="LaButti K."/>
            <person name="Salamov A."/>
            <person name="Andreopoulos B."/>
            <person name="Baker S."/>
            <person name="Barry K."/>
            <person name="Bills G."/>
            <person name="Bluhm B."/>
            <person name="Cannon C."/>
            <person name="Castanera R."/>
            <person name="Culley D."/>
            <person name="Daum C."/>
            <person name="Ezra D."/>
            <person name="Gonzalez J."/>
            <person name="Henrissat B."/>
            <person name="Kuo A."/>
            <person name="Liang C."/>
            <person name="Lipzen A."/>
            <person name="Lutzoni F."/>
            <person name="Magnuson J."/>
            <person name="Mondo S."/>
            <person name="Nolan M."/>
            <person name="Ohm R."/>
            <person name="Pangilinan J."/>
            <person name="Park H.-J."/>
            <person name="Ramirez L."/>
            <person name="Alfaro M."/>
            <person name="Sun H."/>
            <person name="Tritt A."/>
            <person name="Yoshinaga Y."/>
            <person name="Zwiers L.-H."/>
            <person name="Turgeon B."/>
            <person name="Goodwin S."/>
            <person name="Spatafora J."/>
            <person name="Crous P."/>
            <person name="Grigoriev I."/>
        </authorList>
    </citation>
    <scope>NUCLEOTIDE SEQUENCE [LARGE SCALE GENOMIC DNA]</scope>
    <source>
        <strain evidence="2">CECT 20119</strain>
    </source>
</reference>
<name>A0A6A6GN86_9PEZI</name>
<dbReference type="Proteomes" id="UP000799538">
    <property type="component" value="Unassembled WGS sequence"/>
</dbReference>
<sequence>MVWGPMVHTTSTGARARQSDRIHAYARSAALYEILAITHQTSNHSPTLHYHEAFCEDDPTCSARLVFLLQYSWYSPSSRNALALSDHPQQGNALCLVHSDMWERIPRTQTDTNEVLHYYLAAFRVRRRTRMAFLVPSHTPPVQGFSSHGAGGS</sequence>
<evidence type="ECO:0000313" key="2">
    <source>
        <dbReference type="Proteomes" id="UP000799538"/>
    </source>
</evidence>
<dbReference type="AlphaFoldDB" id="A0A6A6GN86"/>
<dbReference type="EMBL" id="ML992502">
    <property type="protein sequence ID" value="KAF2227088.1"/>
    <property type="molecule type" value="Genomic_DNA"/>
</dbReference>
<protein>
    <submittedName>
        <fullName evidence="1">Uncharacterized protein</fullName>
    </submittedName>
</protein>
<accession>A0A6A6GN86</accession>